<keyword evidence="2" id="KW-0732">Signal</keyword>
<accession>A0A7V8NQ68</accession>
<feature type="signal peptide" evidence="2">
    <location>
        <begin position="1"/>
        <end position="18"/>
    </location>
</feature>
<proteinExistence type="predicted"/>
<organism evidence="3 4">
    <name type="scientific">Candidatus Acidiferrum panamense</name>
    <dbReference type="NCBI Taxonomy" id="2741543"/>
    <lineage>
        <taxon>Bacteria</taxon>
        <taxon>Pseudomonadati</taxon>
        <taxon>Acidobacteriota</taxon>
        <taxon>Terriglobia</taxon>
        <taxon>Candidatus Acidiferrales</taxon>
        <taxon>Candidatus Acidiferrum</taxon>
    </lineage>
</organism>
<protein>
    <submittedName>
        <fullName evidence="3">OmpA family protein</fullName>
    </submittedName>
</protein>
<reference evidence="3" key="1">
    <citation type="submission" date="2020-06" db="EMBL/GenBank/DDBJ databases">
        <title>Legume-microbial interactions unlock mineral nutrients during tropical forest succession.</title>
        <authorList>
            <person name="Epihov D.Z."/>
        </authorList>
    </citation>
    <scope>NUCLEOTIDE SEQUENCE [LARGE SCALE GENOMIC DNA]</scope>
    <source>
        <strain evidence="3">Pan2503</strain>
    </source>
</reference>
<dbReference type="Proteomes" id="UP000567293">
    <property type="component" value="Unassembled WGS sequence"/>
</dbReference>
<dbReference type="AlphaFoldDB" id="A0A7V8NQ68"/>
<feature type="chain" id="PRO_5030659808" evidence="2">
    <location>
        <begin position="19"/>
        <end position="322"/>
    </location>
</feature>
<evidence type="ECO:0000256" key="1">
    <source>
        <dbReference type="SAM" id="MobiDB-lite"/>
    </source>
</evidence>
<feature type="region of interest" description="Disordered" evidence="1">
    <location>
        <begin position="291"/>
        <end position="322"/>
    </location>
</feature>
<comment type="caution">
    <text evidence="3">The sequence shown here is derived from an EMBL/GenBank/DDBJ whole genome shotgun (WGS) entry which is preliminary data.</text>
</comment>
<evidence type="ECO:0000313" key="3">
    <source>
        <dbReference type="EMBL" id="MBA0085508.1"/>
    </source>
</evidence>
<sequence length="322" mass="34211">MKIAPALLTITGILSGLAAPARSQAPSAVPGAASVSRTTKAVNYRRTGGAVKIDFQGTELMQQASGEAKVQNKGSRVEIEAKFVGLDEATKFGLEYLTYVLWGVSPEGRAVNLGEVMLKGGAGEVKAITDMQTFGMIVTAEPYFAVTQPGNTVVLENIINTSMTKVENIAASYELVGRGVYSSTNTKIEGAIFGIDRKTPIELFEARNSVRIAHNALADKYAAATLAKAEQQLRAAEEAYAHRSDRRAVGAAAREVVVTAEEARVMAVKQKAEDDAQAKIAADKKAAEEREAKARADAAAEAQRRLEAEQARKQAEAAQADA</sequence>
<keyword evidence="4" id="KW-1185">Reference proteome</keyword>
<evidence type="ECO:0000313" key="4">
    <source>
        <dbReference type="Proteomes" id="UP000567293"/>
    </source>
</evidence>
<gene>
    <name evidence="3" type="ORF">HRJ53_10975</name>
</gene>
<name>A0A7V8NQ68_9BACT</name>
<feature type="non-terminal residue" evidence="3">
    <location>
        <position position="322"/>
    </location>
</feature>
<evidence type="ECO:0000256" key="2">
    <source>
        <dbReference type="SAM" id="SignalP"/>
    </source>
</evidence>
<feature type="compositionally biased region" description="Basic and acidic residues" evidence="1">
    <location>
        <begin position="291"/>
        <end position="315"/>
    </location>
</feature>
<dbReference type="EMBL" id="JACDQQ010001065">
    <property type="protein sequence ID" value="MBA0085508.1"/>
    <property type="molecule type" value="Genomic_DNA"/>
</dbReference>